<feature type="domain" description="Amidase" evidence="2">
    <location>
        <begin position="24"/>
        <end position="473"/>
    </location>
</feature>
<comment type="similarity">
    <text evidence="1">Belongs to the amidase family.</text>
</comment>
<dbReference type="Pfam" id="PF01425">
    <property type="entry name" value="Amidase"/>
    <property type="match status" value="1"/>
</dbReference>
<dbReference type="GO" id="GO:0003824">
    <property type="term" value="F:catalytic activity"/>
    <property type="evidence" value="ECO:0007669"/>
    <property type="project" value="InterPro"/>
</dbReference>
<dbReference type="Gene3D" id="3.90.1300.10">
    <property type="entry name" value="Amidase signature (AS) domain"/>
    <property type="match status" value="1"/>
</dbReference>
<dbReference type="EMBL" id="MUYF01000003">
    <property type="protein sequence ID" value="OOL81793.1"/>
    <property type="molecule type" value="Genomic_DNA"/>
</dbReference>
<organism evidence="3 4">
    <name type="scientific">Dolosigranulum pigrum</name>
    <dbReference type="NCBI Taxonomy" id="29394"/>
    <lineage>
        <taxon>Bacteria</taxon>
        <taxon>Bacillati</taxon>
        <taxon>Bacillota</taxon>
        <taxon>Bacilli</taxon>
        <taxon>Lactobacillales</taxon>
        <taxon>Carnobacteriaceae</taxon>
        <taxon>Dolosigranulum</taxon>
    </lineage>
</organism>
<dbReference type="InterPro" id="IPR023631">
    <property type="entry name" value="Amidase_dom"/>
</dbReference>
<evidence type="ECO:0000256" key="1">
    <source>
        <dbReference type="ARBA" id="ARBA00009199"/>
    </source>
</evidence>
<sequence>MNLFTKDATYYANLIKQDKVTSVELVKRALANIEALNPMLNAVIHVQKEYALKRAQVLDENKDKLHTLPPFYGVPTLLKDVGQQQAGFPATSGSQLLHQNIAETTDYVVERIIEAGFIIVGRSNVPEFAFKGISDSTYTGHVRTPFDLTRNAGGSSGGAAAALKAGIVPIAMASDGGGSIRLPASFSGLIGLKPSRGRIIVGPSGYRRGHGNAVDFALTRSVRDTWTLLKTLEADQVEAPFNLPLLSEERLQPIDQPLKIAFSYTSPIGATVSKTSKDNITKAVRLLEALGHELIEISPNTDDEKLLRTYYKVTSIGAAEMFHKIEDSLGRRLTMQDMEPMTWVMYKAGEKIPAYELSSILNFWDQYTVQREKFMANYDLALTPITDGPAPKHEQFGYSTYEQEMEQAEHLSEQAIEELIMRIYKKGHDYMGYAFSQNIAGQPAISLPLFMTSDGYPIGTHFWAGKGKEYRLLQLAQQLEEAGYLQTDIERLDKPAENHN</sequence>
<dbReference type="SUPFAM" id="SSF75304">
    <property type="entry name" value="Amidase signature (AS) enzymes"/>
    <property type="match status" value="1"/>
</dbReference>
<comment type="caution">
    <text evidence="3">The sequence shown here is derived from an EMBL/GenBank/DDBJ whole genome shotgun (WGS) entry which is preliminary data.</text>
</comment>
<reference evidence="3 4" key="1">
    <citation type="submission" date="2017-01" db="EMBL/GenBank/DDBJ databases">
        <title>Complete Genome Sequence of Dolosigranulum pigrum isolated from a Patient with interstitial lung disease.</title>
        <authorList>
            <person name="Mukhopadhyay R."/>
            <person name="Joaquin J."/>
            <person name="Hogue R."/>
            <person name="Fitzgerald S."/>
            <person name="Jospin G."/>
            <person name="Eisen J.A."/>
            <person name="Chaturvedi V."/>
        </authorList>
    </citation>
    <scope>NUCLEOTIDE SEQUENCE [LARGE SCALE GENOMIC DNA]</scope>
    <source>
        <strain evidence="3 4">15S00348</strain>
    </source>
</reference>
<dbReference type="Proteomes" id="UP000190409">
    <property type="component" value="Unassembled WGS sequence"/>
</dbReference>
<accession>A0A1S8KQ73</accession>
<gene>
    <name evidence="3" type="ORF">BWX42_08860</name>
</gene>
<protein>
    <submittedName>
        <fullName evidence="3">Amidase</fullName>
    </submittedName>
</protein>
<dbReference type="InterPro" id="IPR036928">
    <property type="entry name" value="AS_sf"/>
</dbReference>
<evidence type="ECO:0000313" key="4">
    <source>
        <dbReference type="Proteomes" id="UP000190409"/>
    </source>
</evidence>
<evidence type="ECO:0000313" key="3">
    <source>
        <dbReference type="EMBL" id="OOL81793.1"/>
    </source>
</evidence>
<dbReference type="NCBIfam" id="NF005099">
    <property type="entry name" value="PRK06529.1"/>
    <property type="match status" value="1"/>
</dbReference>
<dbReference type="AlphaFoldDB" id="A0A1S8KQ73"/>
<name>A0A1S8KQ73_9LACT</name>
<proteinExistence type="inferred from homology"/>
<evidence type="ECO:0000259" key="2">
    <source>
        <dbReference type="Pfam" id="PF01425"/>
    </source>
</evidence>
<dbReference type="PANTHER" id="PTHR11895:SF7">
    <property type="entry name" value="GLUTAMYL-TRNA(GLN) AMIDOTRANSFERASE SUBUNIT A, MITOCHONDRIAL"/>
    <property type="match status" value="1"/>
</dbReference>
<dbReference type="PANTHER" id="PTHR11895">
    <property type="entry name" value="TRANSAMIDASE"/>
    <property type="match status" value="1"/>
</dbReference>
<dbReference type="InterPro" id="IPR000120">
    <property type="entry name" value="Amidase"/>
</dbReference>